<protein>
    <submittedName>
        <fullName evidence="2">Uncharacterized protein</fullName>
    </submittedName>
</protein>
<accession>A0A915KHD1</accession>
<dbReference type="WBParaSite" id="nRc.2.0.1.t37795-RA">
    <property type="protein sequence ID" value="nRc.2.0.1.t37795-RA"/>
    <property type="gene ID" value="nRc.2.0.1.g37795"/>
</dbReference>
<organism evidence="1 2">
    <name type="scientific">Romanomermis culicivorax</name>
    <name type="common">Nematode worm</name>
    <dbReference type="NCBI Taxonomy" id="13658"/>
    <lineage>
        <taxon>Eukaryota</taxon>
        <taxon>Metazoa</taxon>
        <taxon>Ecdysozoa</taxon>
        <taxon>Nematoda</taxon>
        <taxon>Enoplea</taxon>
        <taxon>Dorylaimia</taxon>
        <taxon>Mermithida</taxon>
        <taxon>Mermithoidea</taxon>
        <taxon>Mermithidae</taxon>
        <taxon>Romanomermis</taxon>
    </lineage>
</organism>
<proteinExistence type="predicted"/>
<sequence length="74" mass="8657">MQMPKKENAENQWFTVKEYQWLKHYSEVKNPTIFVANNRRQDSIGDCTSESGLTETDIRNYNANSKILKLKSST</sequence>
<dbReference type="Proteomes" id="UP000887565">
    <property type="component" value="Unplaced"/>
</dbReference>
<dbReference type="AlphaFoldDB" id="A0A915KHD1"/>
<evidence type="ECO:0000313" key="1">
    <source>
        <dbReference type="Proteomes" id="UP000887565"/>
    </source>
</evidence>
<reference evidence="2" key="1">
    <citation type="submission" date="2022-11" db="UniProtKB">
        <authorList>
            <consortium name="WormBaseParasite"/>
        </authorList>
    </citation>
    <scope>IDENTIFICATION</scope>
</reference>
<name>A0A915KHD1_ROMCU</name>
<evidence type="ECO:0000313" key="2">
    <source>
        <dbReference type="WBParaSite" id="nRc.2.0.1.t37795-RA"/>
    </source>
</evidence>
<keyword evidence="1" id="KW-1185">Reference proteome</keyword>